<protein>
    <recommendedName>
        <fullName evidence="3">Methyl-accepting transducer domain-containing protein</fullName>
    </recommendedName>
</protein>
<evidence type="ECO:0000256" key="1">
    <source>
        <dbReference type="ARBA" id="ARBA00023224"/>
    </source>
</evidence>
<dbReference type="SUPFAM" id="SSF58104">
    <property type="entry name" value="Methyl-accepting chemotaxis protein (MCP) signaling domain"/>
    <property type="match status" value="1"/>
</dbReference>
<proteinExistence type="predicted"/>
<organism evidence="4 5">
    <name type="scientific">Collibacillus ludicampi</name>
    <dbReference type="NCBI Taxonomy" id="2771369"/>
    <lineage>
        <taxon>Bacteria</taxon>
        <taxon>Bacillati</taxon>
        <taxon>Bacillota</taxon>
        <taxon>Bacilli</taxon>
        <taxon>Bacillales</taxon>
        <taxon>Alicyclobacillaceae</taxon>
        <taxon>Collibacillus</taxon>
    </lineage>
</organism>
<dbReference type="Proteomes" id="UP001057291">
    <property type="component" value="Unassembled WGS sequence"/>
</dbReference>
<dbReference type="Pfam" id="PF00015">
    <property type="entry name" value="MCPsignal"/>
    <property type="match status" value="1"/>
</dbReference>
<evidence type="ECO:0000313" key="4">
    <source>
        <dbReference type="EMBL" id="GIM45070.1"/>
    </source>
</evidence>
<reference evidence="4" key="1">
    <citation type="journal article" date="2023" name="Int. J. Syst. Evol. Microbiol.">
        <title>Collibacillus ludicampi gen. nov., sp. nov., a new soil bacterium of the family Alicyclobacillaceae.</title>
        <authorList>
            <person name="Jojima T."/>
            <person name="Ioku Y."/>
            <person name="Fukuta Y."/>
            <person name="Shirasaka N."/>
            <person name="Matsumura Y."/>
            <person name="Mori M."/>
        </authorList>
    </citation>
    <scope>NUCLEOTIDE SEQUENCE</scope>
    <source>
        <strain evidence="4">TP075</strain>
    </source>
</reference>
<keyword evidence="5" id="KW-1185">Reference proteome</keyword>
<dbReference type="AlphaFoldDB" id="A0AAV4LB96"/>
<dbReference type="SMART" id="SM00283">
    <property type="entry name" value="MA"/>
    <property type="match status" value="1"/>
</dbReference>
<dbReference type="Gene3D" id="1.10.287.950">
    <property type="entry name" value="Methyl-accepting chemotaxis protein"/>
    <property type="match status" value="1"/>
</dbReference>
<accession>A0AAV4LB96</accession>
<dbReference type="InterPro" id="IPR004089">
    <property type="entry name" value="MCPsignal_dom"/>
</dbReference>
<sequence length="275" mass="30030">MMNKKLQSILDTLEIYQATYPEDACLVLTDTEKIIGYLPGKKVDLKLRVGESMSKYPGSVTWQVMQKRVPLRAERGSEGHGFAYISSAVPIFDDQEFVGVLGAIVSNKRLDTLRTGANELSAVIEQISVTTEGIAQSSNQVVSEVQHLAEESETVMQETKNISSVLSFIQDIAHKSNLLGLNAAIEAARAGENGRGFGVVATEIRKMADDSKQSVQHIQKQLDHIIKAIERIDSSIQQIAANLQEHSASLQELHAAFGQIAQTSENLRNAASIDV</sequence>
<dbReference type="PANTHER" id="PTHR32089:SF112">
    <property type="entry name" value="LYSOZYME-LIKE PROTEIN-RELATED"/>
    <property type="match status" value="1"/>
</dbReference>
<name>A0AAV4LB96_9BACL</name>
<dbReference type="PANTHER" id="PTHR32089">
    <property type="entry name" value="METHYL-ACCEPTING CHEMOTAXIS PROTEIN MCPB"/>
    <property type="match status" value="1"/>
</dbReference>
<dbReference type="GO" id="GO:0007165">
    <property type="term" value="P:signal transduction"/>
    <property type="evidence" value="ECO:0007669"/>
    <property type="project" value="UniProtKB-KW"/>
</dbReference>
<keyword evidence="1 2" id="KW-0807">Transducer</keyword>
<feature type="domain" description="Methyl-accepting transducer" evidence="3">
    <location>
        <begin position="110"/>
        <end position="275"/>
    </location>
</feature>
<gene>
    <name evidence="4" type="ORF">DNHGIG_06190</name>
</gene>
<dbReference type="EMBL" id="BOQE01000001">
    <property type="protein sequence ID" value="GIM45070.1"/>
    <property type="molecule type" value="Genomic_DNA"/>
</dbReference>
<evidence type="ECO:0000313" key="5">
    <source>
        <dbReference type="Proteomes" id="UP001057291"/>
    </source>
</evidence>
<dbReference type="GO" id="GO:0016020">
    <property type="term" value="C:membrane"/>
    <property type="evidence" value="ECO:0007669"/>
    <property type="project" value="InterPro"/>
</dbReference>
<evidence type="ECO:0000259" key="3">
    <source>
        <dbReference type="PROSITE" id="PS50111"/>
    </source>
</evidence>
<dbReference type="PROSITE" id="PS50111">
    <property type="entry name" value="CHEMOTAXIS_TRANSDUC_2"/>
    <property type="match status" value="1"/>
</dbReference>
<comment type="caution">
    <text evidence="4">The sequence shown here is derived from an EMBL/GenBank/DDBJ whole genome shotgun (WGS) entry which is preliminary data.</text>
</comment>
<evidence type="ECO:0000256" key="2">
    <source>
        <dbReference type="PROSITE-ProRule" id="PRU00284"/>
    </source>
</evidence>